<evidence type="ECO:0000313" key="1">
    <source>
        <dbReference type="EMBL" id="TKW15268.1"/>
    </source>
</evidence>
<reference evidence="1" key="1">
    <citation type="submission" date="2019-03" db="EMBL/GenBank/DDBJ databases">
        <title>WGS assembly of Setaria viridis.</title>
        <authorList>
            <person name="Huang P."/>
            <person name="Jenkins J."/>
            <person name="Grimwood J."/>
            <person name="Barry K."/>
            <person name="Healey A."/>
            <person name="Mamidi S."/>
            <person name="Sreedasyam A."/>
            <person name="Shu S."/>
            <person name="Feldman M."/>
            <person name="Wu J."/>
            <person name="Yu Y."/>
            <person name="Chen C."/>
            <person name="Johnson J."/>
            <person name="Rokhsar D."/>
            <person name="Baxter I."/>
            <person name="Schmutz J."/>
            <person name="Brutnell T."/>
            <person name="Kellogg E."/>
        </authorList>
    </citation>
    <scope>NUCLEOTIDE SEQUENCE [LARGE SCALE GENOMIC DNA]</scope>
</reference>
<protein>
    <submittedName>
        <fullName evidence="1">Uncharacterized protein</fullName>
    </submittedName>
</protein>
<organism evidence="1 2">
    <name type="scientific">Setaria viridis</name>
    <name type="common">Green bristlegrass</name>
    <name type="synonym">Setaria italica subsp. viridis</name>
    <dbReference type="NCBI Taxonomy" id="4556"/>
    <lineage>
        <taxon>Eukaryota</taxon>
        <taxon>Viridiplantae</taxon>
        <taxon>Streptophyta</taxon>
        <taxon>Embryophyta</taxon>
        <taxon>Tracheophyta</taxon>
        <taxon>Spermatophyta</taxon>
        <taxon>Magnoliopsida</taxon>
        <taxon>Liliopsida</taxon>
        <taxon>Poales</taxon>
        <taxon>Poaceae</taxon>
        <taxon>PACMAD clade</taxon>
        <taxon>Panicoideae</taxon>
        <taxon>Panicodae</taxon>
        <taxon>Paniceae</taxon>
        <taxon>Cenchrinae</taxon>
        <taxon>Setaria</taxon>
    </lineage>
</organism>
<dbReference type="Gramene" id="TKW15268">
    <property type="protein sequence ID" value="TKW15268"/>
    <property type="gene ID" value="SEVIR_5G226200v2"/>
</dbReference>
<gene>
    <name evidence="1" type="ORF">SEVIR_5G226200v2</name>
</gene>
<name>A0A4U6UGZ9_SETVI</name>
<proteinExistence type="predicted"/>
<keyword evidence="2" id="KW-1185">Reference proteome</keyword>
<sequence>MEGVGGNGFKGQGVRKNSAGRLALNCKITPSLTLSIGLASCGLDSEFLRLYGADGFQKKVIAASHLQLPEGLWSVDSRTLDDNRIVLVLCILRDCGGDNCYCCVNQKPEELCFATRQQCMSKCSICNPRCPPRRAILPVGNERLY</sequence>
<dbReference type="Proteomes" id="UP000298652">
    <property type="component" value="Chromosome 5"/>
</dbReference>
<accession>A0A4U6UGZ9</accession>
<evidence type="ECO:0000313" key="2">
    <source>
        <dbReference type="Proteomes" id="UP000298652"/>
    </source>
</evidence>
<dbReference type="AlphaFoldDB" id="A0A4U6UGZ9"/>
<dbReference type="EMBL" id="CM016556">
    <property type="protein sequence ID" value="TKW15268.1"/>
    <property type="molecule type" value="Genomic_DNA"/>
</dbReference>